<evidence type="ECO:0000313" key="2">
    <source>
        <dbReference type="EMBL" id="KAF2396305.1"/>
    </source>
</evidence>
<evidence type="ECO:0000256" key="1">
    <source>
        <dbReference type="SAM" id="SignalP"/>
    </source>
</evidence>
<feature type="chain" id="PRO_5026010433" description="Secreted protein" evidence="1">
    <location>
        <begin position="21"/>
        <end position="95"/>
    </location>
</feature>
<protein>
    <recommendedName>
        <fullName evidence="4">Secreted protein</fullName>
    </recommendedName>
</protein>
<evidence type="ECO:0008006" key="4">
    <source>
        <dbReference type="Google" id="ProtNLM"/>
    </source>
</evidence>
<reference evidence="2" key="1">
    <citation type="journal article" date="2020" name="Stud. Mycol.">
        <title>101 Dothideomycetes genomes: a test case for predicting lifestyles and emergence of pathogens.</title>
        <authorList>
            <person name="Haridas S."/>
            <person name="Albert R."/>
            <person name="Binder M."/>
            <person name="Bloem J."/>
            <person name="Labutti K."/>
            <person name="Salamov A."/>
            <person name="Andreopoulos B."/>
            <person name="Baker S."/>
            <person name="Barry K."/>
            <person name="Bills G."/>
            <person name="Bluhm B."/>
            <person name="Cannon C."/>
            <person name="Castanera R."/>
            <person name="Culley D."/>
            <person name="Daum C."/>
            <person name="Ezra D."/>
            <person name="Gonzalez J."/>
            <person name="Henrissat B."/>
            <person name="Kuo A."/>
            <person name="Liang C."/>
            <person name="Lipzen A."/>
            <person name="Lutzoni F."/>
            <person name="Magnuson J."/>
            <person name="Mondo S."/>
            <person name="Nolan M."/>
            <person name="Ohm R."/>
            <person name="Pangilinan J."/>
            <person name="Park H.-J."/>
            <person name="Ramirez L."/>
            <person name="Alfaro M."/>
            <person name="Sun H."/>
            <person name="Tritt A."/>
            <person name="Yoshinaga Y."/>
            <person name="Zwiers L.-H."/>
            <person name="Turgeon B."/>
            <person name="Goodwin S."/>
            <person name="Spatafora J."/>
            <person name="Crous P."/>
            <person name="Grigoriev I."/>
        </authorList>
    </citation>
    <scope>NUCLEOTIDE SEQUENCE</scope>
    <source>
        <strain evidence="2">CBS 262.69</strain>
    </source>
</reference>
<feature type="signal peptide" evidence="1">
    <location>
        <begin position="1"/>
        <end position="20"/>
    </location>
</feature>
<proteinExistence type="predicted"/>
<dbReference type="AlphaFoldDB" id="A0A6G1HKK7"/>
<dbReference type="EMBL" id="ML996707">
    <property type="protein sequence ID" value="KAF2396305.1"/>
    <property type="molecule type" value="Genomic_DNA"/>
</dbReference>
<keyword evidence="3" id="KW-1185">Reference proteome</keyword>
<accession>A0A6G1HKK7</accession>
<organism evidence="2 3">
    <name type="scientific">Trichodelitschia bisporula</name>
    <dbReference type="NCBI Taxonomy" id="703511"/>
    <lineage>
        <taxon>Eukaryota</taxon>
        <taxon>Fungi</taxon>
        <taxon>Dikarya</taxon>
        <taxon>Ascomycota</taxon>
        <taxon>Pezizomycotina</taxon>
        <taxon>Dothideomycetes</taxon>
        <taxon>Dothideomycetes incertae sedis</taxon>
        <taxon>Phaeotrichales</taxon>
        <taxon>Phaeotrichaceae</taxon>
        <taxon>Trichodelitschia</taxon>
    </lineage>
</organism>
<sequence length="95" mass="10231">MVTLKIVTFLIGVFAAGGLAIPLDLSLAVPERQCPGWDPEVNKGCVIDGCLHLVCVTNRAICNPSTSGKPGEECFPECNEPRDLPTRSRFKEKGC</sequence>
<evidence type="ECO:0000313" key="3">
    <source>
        <dbReference type="Proteomes" id="UP000799640"/>
    </source>
</evidence>
<keyword evidence="1" id="KW-0732">Signal</keyword>
<gene>
    <name evidence="2" type="ORF">EJ06DRAFT_559886</name>
</gene>
<dbReference type="Proteomes" id="UP000799640">
    <property type="component" value="Unassembled WGS sequence"/>
</dbReference>
<name>A0A6G1HKK7_9PEZI</name>